<dbReference type="PROSITE" id="PS00893">
    <property type="entry name" value="NUDIX_BOX"/>
    <property type="match status" value="1"/>
</dbReference>
<comment type="similarity">
    <text evidence="2">Belongs to the Nudix hydrolase family.</text>
</comment>
<dbReference type="InterPro" id="IPR020084">
    <property type="entry name" value="NUDIX_hydrolase_CS"/>
</dbReference>
<proteinExistence type="inferred from homology"/>
<name>D6PE34_9BACT</name>
<dbReference type="PROSITE" id="PS51462">
    <property type="entry name" value="NUDIX"/>
    <property type="match status" value="1"/>
</dbReference>
<evidence type="ECO:0000256" key="1">
    <source>
        <dbReference type="ARBA" id="ARBA00022801"/>
    </source>
</evidence>
<dbReference type="GO" id="GO:0016787">
    <property type="term" value="F:hydrolase activity"/>
    <property type="evidence" value="ECO:0007669"/>
    <property type="project" value="UniProtKB-KW"/>
</dbReference>
<accession>D6PE34</accession>
<feature type="domain" description="Nudix hydrolase" evidence="3">
    <location>
        <begin position="4"/>
        <end position="131"/>
    </location>
</feature>
<evidence type="ECO:0000256" key="2">
    <source>
        <dbReference type="RuleBase" id="RU003476"/>
    </source>
</evidence>
<evidence type="ECO:0000259" key="3">
    <source>
        <dbReference type="PROSITE" id="PS51462"/>
    </source>
</evidence>
<dbReference type="InterPro" id="IPR015797">
    <property type="entry name" value="NUDIX_hydrolase-like_dom_sf"/>
</dbReference>
<keyword evidence="1 2" id="KW-0378">Hydrolase</keyword>
<sequence>MVGGFDIGVAAAVVTETGILLVQEAKGPYAGCWGLPKGHVETNESIEDAVLRELKEETNISGDVSGFIGLRTTKTSHGVGLFLCYKINPTQLEIKPQEDEISNAGFFSHDDFDRLEWVSAAMRGFAEVALKNTTLPLIDLSSESKRPYHLVFSDGRETLTEEAFQ</sequence>
<reference evidence="4" key="1">
    <citation type="journal article" date="2010" name="ISME J.">
        <title>Metagenome of the Mediterranean deep chlorophyll maximum studied by direct and fosmid library 454 pyrosequencing.</title>
        <authorList>
            <person name="Ghai R."/>
            <person name="Martin-Cuadrado A.B."/>
            <person name="Molto A.G."/>
            <person name="Heredia I.G."/>
            <person name="Cabrera R."/>
            <person name="Martin J."/>
            <person name="Verdu M."/>
            <person name="Deschamps P."/>
            <person name="Moreira D."/>
            <person name="Lopez-Garcia P."/>
            <person name="Mira A."/>
            <person name="Rodriguez-Valera F."/>
        </authorList>
    </citation>
    <scope>NUCLEOTIDE SEQUENCE</scope>
</reference>
<evidence type="ECO:0000313" key="4">
    <source>
        <dbReference type="EMBL" id="ADD93985.1"/>
    </source>
</evidence>
<dbReference type="Gene3D" id="3.90.79.10">
    <property type="entry name" value="Nucleoside Triphosphate Pyrophosphohydrolase"/>
    <property type="match status" value="1"/>
</dbReference>
<protein>
    <submittedName>
        <fullName evidence="4">MutT/nudix family protein</fullName>
    </submittedName>
</protein>
<dbReference type="InterPro" id="IPR020476">
    <property type="entry name" value="Nudix_hydrolase"/>
</dbReference>
<organism evidence="4">
    <name type="scientific">uncultured marine bacterium MedDCM-OCT-S09-C3</name>
    <dbReference type="NCBI Taxonomy" id="743079"/>
    <lineage>
        <taxon>Bacteria</taxon>
        <taxon>environmental samples</taxon>
    </lineage>
</organism>
<dbReference type="PANTHER" id="PTHR43736:SF1">
    <property type="entry name" value="DIHYDRONEOPTERIN TRIPHOSPHATE DIPHOSPHATASE"/>
    <property type="match status" value="1"/>
</dbReference>
<dbReference type="PANTHER" id="PTHR43736">
    <property type="entry name" value="ADP-RIBOSE PYROPHOSPHATASE"/>
    <property type="match status" value="1"/>
</dbReference>
<dbReference type="InterPro" id="IPR000086">
    <property type="entry name" value="NUDIX_hydrolase_dom"/>
</dbReference>
<dbReference type="PRINTS" id="PR00502">
    <property type="entry name" value="NUDIXFAMILY"/>
</dbReference>
<dbReference type="Pfam" id="PF00293">
    <property type="entry name" value="NUDIX"/>
    <property type="match status" value="1"/>
</dbReference>
<dbReference type="EMBL" id="GU943008">
    <property type="protein sequence ID" value="ADD93985.1"/>
    <property type="molecule type" value="Genomic_DNA"/>
</dbReference>
<dbReference type="SUPFAM" id="SSF55811">
    <property type="entry name" value="Nudix"/>
    <property type="match status" value="1"/>
</dbReference>
<dbReference type="AlphaFoldDB" id="D6PE34"/>